<dbReference type="AlphaFoldDB" id="A0A077NEE7"/>
<sequence length="122" mass="13037">MILTLSTHVHENTQSIFMKMKTWYLSLSTIQRLCMGLLLTLIPVAAMAWTEPAAGDFGYQIYDVGINKIAKGPIGFAGGAFLIAAGATKMNESWPKALGFVLAGSCLIKIDSLTTSLGALIN</sequence>
<evidence type="ECO:0000313" key="2">
    <source>
        <dbReference type="EMBL" id="CDH00587.1"/>
    </source>
</evidence>
<comment type="caution">
    <text evidence="2">The sequence shown here is derived from an EMBL/GenBank/DDBJ whole genome shotgun (WGS) entry which is preliminary data.</text>
</comment>
<evidence type="ECO:0000256" key="1">
    <source>
        <dbReference type="SAM" id="Phobius"/>
    </source>
</evidence>
<accession>A0A077NEE7</accession>
<reference evidence="2" key="1">
    <citation type="submission" date="2013-07" db="EMBL/GenBank/DDBJ databases">
        <title>Sub-species coevolution in mutualistic symbiosis.</title>
        <authorList>
            <person name="Murfin K."/>
            <person name="Klassen J."/>
            <person name="Lee M."/>
            <person name="Forst S."/>
            <person name="Stock P."/>
            <person name="Goodrich-Blair H."/>
        </authorList>
    </citation>
    <scope>NUCLEOTIDE SEQUENCE [LARGE SCALE GENOMIC DNA]</scope>
    <source>
        <strain evidence="2">Feltiae Moldova</strain>
    </source>
</reference>
<feature type="transmembrane region" description="Helical" evidence="1">
    <location>
        <begin position="100"/>
        <end position="121"/>
    </location>
</feature>
<dbReference type="HOGENOM" id="CLU_164847_0_0_6"/>
<keyword evidence="1" id="KW-1133">Transmembrane helix</keyword>
<organism evidence="2">
    <name type="scientific">Xenorhabdus bovienii str. feltiae Moldova</name>
    <dbReference type="NCBI Taxonomy" id="1398200"/>
    <lineage>
        <taxon>Bacteria</taxon>
        <taxon>Pseudomonadati</taxon>
        <taxon>Pseudomonadota</taxon>
        <taxon>Gammaproteobacteria</taxon>
        <taxon>Enterobacterales</taxon>
        <taxon>Morganellaceae</taxon>
        <taxon>Xenorhabdus</taxon>
    </lineage>
</organism>
<dbReference type="RefSeq" id="WP_051863015.1">
    <property type="nucleotide sequence ID" value="NZ_CAWLWD010000153.1"/>
</dbReference>
<feature type="transmembrane region" description="Helical" evidence="1">
    <location>
        <begin position="23"/>
        <end position="49"/>
    </location>
</feature>
<gene>
    <name evidence="2" type="primary">traE</name>
    <name evidence="2" type="ORF">XBFM1_1720020</name>
</gene>
<dbReference type="EMBL" id="CBSV010000082">
    <property type="protein sequence ID" value="CDH00587.1"/>
    <property type="molecule type" value="Genomic_DNA"/>
</dbReference>
<dbReference type="Proteomes" id="UP000028487">
    <property type="component" value="Unassembled WGS sequence"/>
</dbReference>
<feature type="transmembrane region" description="Helical" evidence="1">
    <location>
        <begin position="69"/>
        <end position="88"/>
    </location>
</feature>
<keyword evidence="1" id="KW-0812">Transmembrane</keyword>
<name>A0A077NEE7_XENBV</name>
<protein>
    <submittedName>
        <fullName evidence="2">Conjugative transfer protein TraE</fullName>
    </submittedName>
</protein>
<keyword evidence="1" id="KW-0472">Membrane</keyword>
<proteinExistence type="predicted"/>